<feature type="transmembrane region" description="Helical" evidence="5">
    <location>
        <begin position="167"/>
        <end position="188"/>
    </location>
</feature>
<dbReference type="InterPro" id="IPR000276">
    <property type="entry name" value="GPCR_Rhodpsn"/>
</dbReference>
<feature type="non-terminal residue" evidence="7">
    <location>
        <position position="283"/>
    </location>
</feature>
<feature type="transmembrane region" description="Helical" evidence="5">
    <location>
        <begin position="109"/>
        <end position="130"/>
    </location>
</feature>
<dbReference type="InterPro" id="IPR052954">
    <property type="entry name" value="GPCR-Ligand_Int"/>
</dbReference>
<dbReference type="SUPFAM" id="SSF81321">
    <property type="entry name" value="Family A G protein-coupled receptor-like"/>
    <property type="match status" value="1"/>
</dbReference>
<feature type="transmembrane region" description="Helical" evidence="5">
    <location>
        <begin position="30"/>
        <end position="55"/>
    </location>
</feature>
<dbReference type="AlphaFoldDB" id="A0AAV2HF07"/>
<dbReference type="Pfam" id="PF00001">
    <property type="entry name" value="7tm_1"/>
    <property type="match status" value="1"/>
</dbReference>
<dbReference type="PROSITE" id="PS50262">
    <property type="entry name" value="G_PROTEIN_RECEP_F1_2"/>
    <property type="match status" value="1"/>
</dbReference>
<dbReference type="EMBL" id="CAXITT010000118">
    <property type="protein sequence ID" value="CAL1532553.1"/>
    <property type="molecule type" value="Genomic_DNA"/>
</dbReference>
<evidence type="ECO:0000256" key="5">
    <source>
        <dbReference type="SAM" id="Phobius"/>
    </source>
</evidence>
<proteinExistence type="predicted"/>
<name>A0AAV2HF07_LYMST</name>
<feature type="transmembrane region" description="Helical" evidence="5">
    <location>
        <begin position="216"/>
        <end position="241"/>
    </location>
</feature>
<gene>
    <name evidence="7" type="ORF">GSLYS_00006584001</name>
</gene>
<protein>
    <recommendedName>
        <fullName evidence="6">G-protein coupled receptors family 1 profile domain-containing protein</fullName>
    </recommendedName>
</protein>
<dbReference type="PRINTS" id="PR00237">
    <property type="entry name" value="GPCRRHODOPSN"/>
</dbReference>
<keyword evidence="3 5" id="KW-1133">Transmembrane helix</keyword>
<dbReference type="Proteomes" id="UP001497497">
    <property type="component" value="Unassembled WGS sequence"/>
</dbReference>
<evidence type="ECO:0000256" key="3">
    <source>
        <dbReference type="ARBA" id="ARBA00022989"/>
    </source>
</evidence>
<dbReference type="InterPro" id="IPR017452">
    <property type="entry name" value="GPCR_Rhodpsn_7TM"/>
</dbReference>
<dbReference type="GO" id="GO:0016020">
    <property type="term" value="C:membrane"/>
    <property type="evidence" value="ECO:0007669"/>
    <property type="project" value="UniProtKB-SubCell"/>
</dbReference>
<evidence type="ECO:0000313" key="8">
    <source>
        <dbReference type="Proteomes" id="UP001497497"/>
    </source>
</evidence>
<evidence type="ECO:0000256" key="2">
    <source>
        <dbReference type="ARBA" id="ARBA00022692"/>
    </source>
</evidence>
<dbReference type="Gene3D" id="1.20.1070.10">
    <property type="entry name" value="Rhodopsin 7-helix transmembrane proteins"/>
    <property type="match status" value="1"/>
</dbReference>
<comment type="subcellular location">
    <subcellularLocation>
        <location evidence="1">Membrane</location>
    </subcellularLocation>
</comment>
<accession>A0AAV2HF07</accession>
<keyword evidence="2 5" id="KW-0812">Transmembrane</keyword>
<evidence type="ECO:0000256" key="1">
    <source>
        <dbReference type="ARBA" id="ARBA00004370"/>
    </source>
</evidence>
<organism evidence="7 8">
    <name type="scientific">Lymnaea stagnalis</name>
    <name type="common">Great pond snail</name>
    <name type="synonym">Helix stagnalis</name>
    <dbReference type="NCBI Taxonomy" id="6523"/>
    <lineage>
        <taxon>Eukaryota</taxon>
        <taxon>Metazoa</taxon>
        <taxon>Spiralia</taxon>
        <taxon>Lophotrochozoa</taxon>
        <taxon>Mollusca</taxon>
        <taxon>Gastropoda</taxon>
        <taxon>Heterobranchia</taxon>
        <taxon>Euthyneura</taxon>
        <taxon>Panpulmonata</taxon>
        <taxon>Hygrophila</taxon>
        <taxon>Lymnaeoidea</taxon>
        <taxon>Lymnaeidae</taxon>
        <taxon>Lymnaea</taxon>
    </lineage>
</organism>
<reference evidence="7 8" key="1">
    <citation type="submission" date="2024-04" db="EMBL/GenBank/DDBJ databases">
        <authorList>
            <consortium name="Genoscope - CEA"/>
            <person name="William W."/>
        </authorList>
    </citation>
    <scope>NUCLEOTIDE SEQUENCE [LARGE SCALE GENOMIC DNA]</scope>
</reference>
<sequence length="283" mass="30868">MGITGFSGIVFNGINVAVYLKMGLGDTVNITLLGLALADLGSSVVLVLLNCFSYPDLIFDYLPVSYLITWLHIGFTRVSSCLTAYITVERYLCVALPLKVKSIITPRRTACIVSGIFAAMMSSMILPFFATRIDSVSNPFTNRSTLSLKFIPNGQELERASVTINNVSILSSFPSVTLCTCLLIFKLLSKTKWRNTISSSAKNETMAVRDLKVVRMITSISCVFIASYLPVAVITAAMLAYPELSVTGDYSNVLTVVWCVATLLEGVNATTGIFVYMKMSSKY</sequence>
<keyword evidence="4 5" id="KW-0472">Membrane</keyword>
<comment type="caution">
    <text evidence="7">The sequence shown here is derived from an EMBL/GenBank/DDBJ whole genome shotgun (WGS) entry which is preliminary data.</text>
</comment>
<evidence type="ECO:0000313" key="7">
    <source>
        <dbReference type="EMBL" id="CAL1532553.1"/>
    </source>
</evidence>
<evidence type="ECO:0000259" key="6">
    <source>
        <dbReference type="PROSITE" id="PS50262"/>
    </source>
</evidence>
<dbReference type="PANTHER" id="PTHR46641">
    <property type="entry name" value="FMRFAMIDE RECEPTOR-RELATED"/>
    <property type="match status" value="1"/>
</dbReference>
<feature type="domain" description="G-protein coupled receptors family 1 profile" evidence="6">
    <location>
        <begin position="11"/>
        <end position="276"/>
    </location>
</feature>
<keyword evidence="8" id="KW-1185">Reference proteome</keyword>
<dbReference type="GO" id="GO:0004930">
    <property type="term" value="F:G protein-coupled receptor activity"/>
    <property type="evidence" value="ECO:0007669"/>
    <property type="project" value="InterPro"/>
</dbReference>
<feature type="transmembrane region" description="Helical" evidence="5">
    <location>
        <begin position="67"/>
        <end position="88"/>
    </location>
</feature>
<dbReference type="PANTHER" id="PTHR46641:SF2">
    <property type="entry name" value="FMRFAMIDE RECEPTOR"/>
    <property type="match status" value="1"/>
</dbReference>
<evidence type="ECO:0000256" key="4">
    <source>
        <dbReference type="ARBA" id="ARBA00023136"/>
    </source>
</evidence>
<feature type="transmembrane region" description="Helical" evidence="5">
    <location>
        <begin position="253"/>
        <end position="277"/>
    </location>
</feature>